<dbReference type="GO" id="GO:0008448">
    <property type="term" value="F:N-acetylglucosamine-6-phosphate deacetylase activity"/>
    <property type="evidence" value="ECO:0007669"/>
    <property type="project" value="InterPro"/>
</dbReference>
<dbReference type="GO" id="GO:0006046">
    <property type="term" value="P:N-acetylglucosamine catabolic process"/>
    <property type="evidence" value="ECO:0007669"/>
    <property type="project" value="TreeGrafter"/>
</dbReference>
<feature type="binding site" evidence="6">
    <location>
        <position position="132"/>
    </location>
    <ligand>
        <name>substrate</name>
    </ligand>
</feature>
<feature type="binding site" evidence="6">
    <location>
        <position position="243"/>
    </location>
    <ligand>
        <name>substrate</name>
    </ligand>
</feature>
<evidence type="ECO:0000259" key="8">
    <source>
        <dbReference type="Pfam" id="PF01979"/>
    </source>
</evidence>
<evidence type="ECO:0000256" key="7">
    <source>
        <dbReference type="PIRSR" id="PIRSR038994-3"/>
    </source>
</evidence>
<feature type="binding site" evidence="6">
    <location>
        <position position="219"/>
    </location>
    <ligand>
        <name>substrate</name>
    </ligand>
</feature>
<feature type="binding site" evidence="6">
    <location>
        <begin position="302"/>
        <end position="304"/>
    </location>
    <ligand>
        <name>substrate</name>
    </ligand>
</feature>
<keyword evidence="4" id="KW-0119">Carbohydrate metabolism</keyword>
<evidence type="ECO:0000313" key="9">
    <source>
        <dbReference type="EMBL" id="AYN69238.1"/>
    </source>
</evidence>
<keyword evidence="2 7" id="KW-0479">Metal-binding</keyword>
<evidence type="ECO:0000256" key="1">
    <source>
        <dbReference type="ARBA" id="ARBA00010716"/>
    </source>
</evidence>
<evidence type="ECO:0000256" key="6">
    <source>
        <dbReference type="PIRSR" id="PIRSR038994-2"/>
    </source>
</evidence>
<reference evidence="9 10" key="1">
    <citation type="submission" date="2018-08" db="EMBL/GenBank/DDBJ databases">
        <title>The reduced genetic potential of extracellular carbohydrate catabolism in Euzebyella marina RN62, a Flavobacteriia bacterium isolated from the hadal water.</title>
        <authorList>
            <person name="Xue C."/>
        </authorList>
    </citation>
    <scope>NUCLEOTIDE SEQUENCE [LARGE SCALE GENOMIC DNA]</scope>
    <source>
        <strain evidence="9 10">RN62</strain>
    </source>
</reference>
<dbReference type="PANTHER" id="PTHR11113:SF14">
    <property type="entry name" value="N-ACETYLGLUCOSAMINE-6-PHOSPHATE DEACETYLASE"/>
    <property type="match status" value="1"/>
</dbReference>
<dbReference type="PIRSF" id="PIRSF038994">
    <property type="entry name" value="NagA"/>
    <property type="match status" value="1"/>
</dbReference>
<dbReference type="InterPro" id="IPR032466">
    <property type="entry name" value="Metal_Hydrolase"/>
</dbReference>
<dbReference type="Pfam" id="PF01979">
    <property type="entry name" value="Amidohydro_1"/>
    <property type="match status" value="1"/>
</dbReference>
<gene>
    <name evidence="9" type="ORF">D1013_18530</name>
</gene>
<dbReference type="GO" id="GO:0046872">
    <property type="term" value="F:metal ion binding"/>
    <property type="evidence" value="ECO:0007669"/>
    <property type="project" value="UniProtKB-KW"/>
</dbReference>
<dbReference type="EMBL" id="CP032050">
    <property type="protein sequence ID" value="AYN69238.1"/>
    <property type="molecule type" value="Genomic_DNA"/>
</dbReference>
<dbReference type="InterPro" id="IPR003764">
    <property type="entry name" value="GlcNAc_6-P_deAcase"/>
</dbReference>
<dbReference type="Proteomes" id="UP000276309">
    <property type="component" value="Chromosome"/>
</dbReference>
<feature type="binding site" evidence="7">
    <location>
        <position position="187"/>
    </location>
    <ligand>
        <name>Zn(2+)</name>
        <dbReference type="ChEBI" id="CHEBI:29105"/>
    </ligand>
</feature>
<dbReference type="AlphaFoldDB" id="A0A3G2LAF6"/>
<dbReference type="Gene3D" id="3.20.20.140">
    <property type="entry name" value="Metal-dependent hydrolases"/>
    <property type="match status" value="1"/>
</dbReference>
<evidence type="ECO:0000256" key="3">
    <source>
        <dbReference type="ARBA" id="ARBA00022801"/>
    </source>
</evidence>
<feature type="active site" description="Proton donor/acceptor" evidence="5">
    <location>
        <position position="265"/>
    </location>
</feature>
<dbReference type="OrthoDB" id="9776488at2"/>
<feature type="domain" description="Amidohydrolase-related" evidence="8">
    <location>
        <begin position="37"/>
        <end position="377"/>
    </location>
</feature>
<accession>A0A3G2LAF6</accession>
<dbReference type="PANTHER" id="PTHR11113">
    <property type="entry name" value="N-ACETYLGLUCOSAMINE-6-PHOSPHATE DEACETYLASE"/>
    <property type="match status" value="1"/>
</dbReference>
<dbReference type="KEGG" id="emar:D1013_18530"/>
<feature type="binding site" evidence="7">
    <location>
        <position position="119"/>
    </location>
    <ligand>
        <name>Zn(2+)</name>
        <dbReference type="ChEBI" id="CHEBI:29105"/>
    </ligand>
</feature>
<feature type="binding site" evidence="6">
    <location>
        <begin position="211"/>
        <end position="212"/>
    </location>
    <ligand>
        <name>substrate</name>
    </ligand>
</feature>
<evidence type="ECO:0000256" key="5">
    <source>
        <dbReference type="PIRSR" id="PIRSR038994-1"/>
    </source>
</evidence>
<dbReference type="InterPro" id="IPR006680">
    <property type="entry name" value="Amidohydro-rel"/>
</dbReference>
<feature type="binding site" evidence="7">
    <location>
        <position position="208"/>
    </location>
    <ligand>
        <name>Zn(2+)</name>
        <dbReference type="ChEBI" id="CHEBI:29105"/>
    </ligand>
</feature>
<dbReference type="RefSeq" id="WP_121850244.1">
    <property type="nucleotide sequence ID" value="NZ_CP032050.1"/>
</dbReference>
<name>A0A3G2LAF6_9FLAO</name>
<keyword evidence="10" id="KW-1185">Reference proteome</keyword>
<protein>
    <submittedName>
        <fullName evidence="9">N-acetylglucosamine-6-phosphate deacetylase</fullName>
    </submittedName>
</protein>
<comment type="cofactor">
    <cofactor evidence="7">
        <name>a divalent metal cation</name>
        <dbReference type="ChEBI" id="CHEBI:60240"/>
    </cofactor>
    <text evidence="7">Binds 1 divalent metal cation per subunit.</text>
</comment>
<comment type="similarity">
    <text evidence="1 4">Belongs to the metallo-dependent hydrolases superfamily. NagA family.</text>
</comment>
<sequence length="380" mass="41333">MVIEASHYKTGDSYKIHLKDGSVTQVSMGKPTQSDLIISPGLIDLQVNGFKGVDFNSDDLTEAQVVKVIHELWKEGVTSFMPTLITNADINIENAIDCIRKTCESNPLVQQSIAGIHLEGPFLSKEDGPRGAHPKEHLKNPDWQLFKKWQERASGLIKIITLAPELPGSAAFIKKCSQSGVVVSMGHTAAQAEHIAEATTAGARMSTHLGNAAHLNLPRHPNYIWEQLASDDLWISIIADGFHLPDSVLKVFSRVKPLKSILVSDCTKFAGLSPGIYNSHIGGDVELNESGRLFMKNTPELLAGSAQSLLWCVNHMFKSGITTLVNAIEMASCSPKQLLYDQPISSELGENTDLVIFEKISGGGLKVKSTIKSGQLVFTQ</sequence>
<organism evidence="9 10">
    <name type="scientific">Euzebyella marina</name>
    <dbReference type="NCBI Taxonomy" id="1761453"/>
    <lineage>
        <taxon>Bacteria</taxon>
        <taxon>Pseudomonadati</taxon>
        <taxon>Bacteroidota</taxon>
        <taxon>Flavobacteriia</taxon>
        <taxon>Flavobacteriales</taxon>
        <taxon>Flavobacteriaceae</taxon>
        <taxon>Euzebyella</taxon>
    </lineage>
</organism>
<evidence type="ECO:0000256" key="4">
    <source>
        <dbReference type="PIRNR" id="PIRNR038994"/>
    </source>
</evidence>
<evidence type="ECO:0000256" key="2">
    <source>
        <dbReference type="ARBA" id="ARBA00022723"/>
    </source>
</evidence>
<keyword evidence="3 4" id="KW-0378">Hydrolase</keyword>
<evidence type="ECO:0000313" key="10">
    <source>
        <dbReference type="Proteomes" id="UP000276309"/>
    </source>
</evidence>
<dbReference type="SUPFAM" id="SSF51556">
    <property type="entry name" value="Metallo-dependent hydrolases"/>
    <property type="match status" value="1"/>
</dbReference>
<proteinExistence type="inferred from homology"/>